<proteinExistence type="predicted"/>
<dbReference type="GO" id="GO:0097367">
    <property type="term" value="F:carbohydrate derivative binding"/>
    <property type="evidence" value="ECO:0007669"/>
    <property type="project" value="InterPro"/>
</dbReference>
<dbReference type="InterPro" id="IPR046348">
    <property type="entry name" value="SIS_dom_sf"/>
</dbReference>
<feature type="domain" description="SIS" evidence="1">
    <location>
        <begin position="375"/>
        <end position="527"/>
    </location>
</feature>
<dbReference type="GO" id="GO:1901135">
    <property type="term" value="P:carbohydrate derivative metabolic process"/>
    <property type="evidence" value="ECO:0007669"/>
    <property type="project" value="InterPro"/>
</dbReference>
<reference evidence="2 3" key="1">
    <citation type="submission" date="2017-09" db="EMBL/GenBank/DDBJ databases">
        <title>Depth-based differentiation of microbial function through sediment-hosted aquifers and enrichment of novel symbionts in the deep terrestrial subsurface.</title>
        <authorList>
            <person name="Probst A.J."/>
            <person name="Ladd B."/>
            <person name="Jarett J.K."/>
            <person name="Geller-Mcgrath D.E."/>
            <person name="Sieber C.M."/>
            <person name="Emerson J.B."/>
            <person name="Anantharaman K."/>
            <person name="Thomas B.C."/>
            <person name="Malmstrom R."/>
            <person name="Stieglmeier M."/>
            <person name="Klingl A."/>
            <person name="Woyke T."/>
            <person name="Ryan C.M."/>
            <person name="Banfield J.F."/>
        </authorList>
    </citation>
    <scope>NUCLEOTIDE SEQUENCE [LARGE SCALE GENOMIC DNA]</scope>
    <source>
        <strain evidence="2">CG23_combo_of_CG06-09_8_20_14_all_47_9</strain>
    </source>
</reference>
<dbReference type="Pfam" id="PF13580">
    <property type="entry name" value="SIS_2"/>
    <property type="match status" value="1"/>
</dbReference>
<feature type="non-terminal residue" evidence="2">
    <location>
        <position position="1"/>
    </location>
</feature>
<gene>
    <name evidence="2" type="ORF">COX09_04640</name>
</gene>
<name>A0A2H0B2J6_9BACT</name>
<sequence>SVEKNLDSIESPLHRADVVFVTLDLDGVVFDRYDDRGRPINEKNQWTDLRTSKELKALGQSFLFLKRACENQGKKFILGLNTNREKEQAMSVFAQFPEEIRGFCLASLEAGHVLMHTDSPSFTDETKFSTTSLPDNDPKIVTLKQSIAADLQEAFDNQYFGSQAYKPERDGMITFRGVSSDFVGWDDDAKTVSGPLLSILEKHGYPQNQNFKVAYYPFDGGLDIQFSKYNKKGGETDLIDMAAEVGLIQKGQEVIQIHLGDTWSDAIEGSGMTRGKIWYHTFTIAVANSQQRFLDSAALSTHSNSRWGIFEAVRLLNTMLTVPKQEIKKRIDSSPSIVKLIQSYLGPEHPQATDFNLKEVINGIDVERLAELMHIIESVKRRNGRVFIIGNGGSYDNARLIGLLLRKQGVKADVPGSGQKYLEAGLADGHDFIFEKTLSEQELNSNDFLITISGSGNSPNILKAIEYAKTVNTQVFALGGRDGGKMAELTGNKNAFIARSNTMEIIEDVHAVLGYMIATSLGTSDESLTKKLETQRARSIKIIEQLLATENSHGLGKILQAVEKTLITRGRIVIIGDSLSANHIRADLARGATNQLPFSFKVVENVGSTNSMLATQNDDGADFTLVHALENIRPQIGDIVIVFNSPGRSQDYSLNLCYDLAQDNKAQVFLIGDNLPTERADVKFTGSQEDYELMSTILADLIGRTLHEDLVNTNEIEIKEFNPEILPEEPRKWLKTHLRSNRKLSQRETLKFENTLRHINISTDPQKFVPLLPDGKIITFCYGKIFIVDTPEKLGLDRSFY</sequence>
<dbReference type="EMBL" id="PCSQ01000120">
    <property type="protein sequence ID" value="PIP51886.1"/>
    <property type="molecule type" value="Genomic_DNA"/>
</dbReference>
<dbReference type="InterPro" id="IPR050099">
    <property type="entry name" value="SIS_GmhA/DiaA_subfam"/>
</dbReference>
<organism evidence="2 3">
    <name type="scientific">Candidatus Beckwithbacteria bacterium CG23_combo_of_CG06-09_8_20_14_all_47_9</name>
    <dbReference type="NCBI Taxonomy" id="1974498"/>
    <lineage>
        <taxon>Bacteria</taxon>
        <taxon>Candidatus Beckwithiibacteriota</taxon>
    </lineage>
</organism>
<evidence type="ECO:0000259" key="1">
    <source>
        <dbReference type="PROSITE" id="PS51464"/>
    </source>
</evidence>
<accession>A0A2H0B2J6</accession>
<dbReference type="PROSITE" id="PS51464">
    <property type="entry name" value="SIS"/>
    <property type="match status" value="1"/>
</dbReference>
<dbReference type="SUPFAM" id="SSF53697">
    <property type="entry name" value="SIS domain"/>
    <property type="match status" value="1"/>
</dbReference>
<evidence type="ECO:0000313" key="3">
    <source>
        <dbReference type="Proteomes" id="UP000231081"/>
    </source>
</evidence>
<evidence type="ECO:0000313" key="2">
    <source>
        <dbReference type="EMBL" id="PIP51886.1"/>
    </source>
</evidence>
<dbReference type="InterPro" id="IPR001347">
    <property type="entry name" value="SIS_dom"/>
</dbReference>
<protein>
    <recommendedName>
        <fullName evidence="1">SIS domain-containing protein</fullName>
    </recommendedName>
</protein>
<dbReference type="PANTHER" id="PTHR30390">
    <property type="entry name" value="SEDOHEPTULOSE 7-PHOSPHATE ISOMERASE / DNAA INITIATOR-ASSOCIATING FACTOR FOR REPLICATION INITIATION"/>
    <property type="match status" value="1"/>
</dbReference>
<comment type="caution">
    <text evidence="2">The sequence shown here is derived from an EMBL/GenBank/DDBJ whole genome shotgun (WGS) entry which is preliminary data.</text>
</comment>
<dbReference type="Proteomes" id="UP000231081">
    <property type="component" value="Unassembled WGS sequence"/>
</dbReference>
<dbReference type="PANTHER" id="PTHR30390:SF8">
    <property type="entry name" value="SUGAR ISOMERASE (SIS)"/>
    <property type="match status" value="1"/>
</dbReference>
<dbReference type="AlphaFoldDB" id="A0A2H0B2J6"/>
<dbReference type="Gene3D" id="3.40.50.10490">
    <property type="entry name" value="Glucose-6-phosphate isomerase like protein, domain 1"/>
    <property type="match status" value="2"/>
</dbReference>